<protein>
    <recommendedName>
        <fullName evidence="5">Large ribosomal subunit protein uL30</fullName>
    </recommendedName>
</protein>
<evidence type="ECO:0000313" key="9">
    <source>
        <dbReference type="Proteomes" id="UP001155220"/>
    </source>
</evidence>
<dbReference type="AlphaFoldDB" id="A0A9X2HHF4"/>
<dbReference type="InterPro" id="IPR036919">
    <property type="entry name" value="Ribo_uL30_ferredoxin-like_sf"/>
</dbReference>
<dbReference type="PANTHER" id="PTHR15892:SF2">
    <property type="entry name" value="LARGE RIBOSOMAL SUBUNIT PROTEIN UL30M"/>
    <property type="match status" value="1"/>
</dbReference>
<dbReference type="GO" id="GO:0003735">
    <property type="term" value="F:structural constituent of ribosome"/>
    <property type="evidence" value="ECO:0007669"/>
    <property type="project" value="InterPro"/>
</dbReference>
<dbReference type="NCBIfam" id="TIGR01308">
    <property type="entry name" value="rpmD_bact"/>
    <property type="match status" value="1"/>
</dbReference>
<dbReference type="Pfam" id="PF00327">
    <property type="entry name" value="Ribosomal_L30"/>
    <property type="match status" value="1"/>
</dbReference>
<organism evidence="8 9">
    <name type="scientific">Aurantimonas marianensis</name>
    <dbReference type="NCBI Taxonomy" id="2920428"/>
    <lineage>
        <taxon>Bacteria</taxon>
        <taxon>Pseudomonadati</taxon>
        <taxon>Pseudomonadota</taxon>
        <taxon>Alphaproteobacteria</taxon>
        <taxon>Hyphomicrobiales</taxon>
        <taxon>Aurantimonadaceae</taxon>
        <taxon>Aurantimonas</taxon>
    </lineage>
</organism>
<feature type="region of interest" description="Disordered" evidence="6">
    <location>
        <begin position="1"/>
        <end position="27"/>
    </location>
</feature>
<evidence type="ECO:0000256" key="5">
    <source>
        <dbReference type="HAMAP-Rule" id="MF_01371"/>
    </source>
</evidence>
<name>A0A9X2HHF4_9HYPH</name>
<evidence type="ECO:0000256" key="2">
    <source>
        <dbReference type="ARBA" id="ARBA00011838"/>
    </source>
</evidence>
<comment type="subunit">
    <text evidence="2 5">Part of the 50S ribosomal subunit.</text>
</comment>
<dbReference type="SUPFAM" id="SSF55129">
    <property type="entry name" value="Ribosomal protein L30p/L7e"/>
    <property type="match status" value="1"/>
</dbReference>
<feature type="compositionally biased region" description="Polar residues" evidence="6">
    <location>
        <begin position="13"/>
        <end position="22"/>
    </location>
</feature>
<dbReference type="GO" id="GO:0006412">
    <property type="term" value="P:translation"/>
    <property type="evidence" value="ECO:0007669"/>
    <property type="project" value="UniProtKB-UniRule"/>
</dbReference>
<keyword evidence="4 5" id="KW-0687">Ribonucleoprotein</keyword>
<reference evidence="8" key="1">
    <citation type="submission" date="2022-03" db="EMBL/GenBank/DDBJ databases">
        <title>Aurantimonas Liuensis sp. Nov., isolated from the hadal seawater of the Mariana Trench.</title>
        <authorList>
            <person name="Liu R."/>
        </authorList>
    </citation>
    <scope>NUCLEOTIDE SEQUENCE</scope>
    <source>
        <strain evidence="8">LRZ36</strain>
    </source>
</reference>
<evidence type="ECO:0000256" key="3">
    <source>
        <dbReference type="ARBA" id="ARBA00022980"/>
    </source>
</evidence>
<evidence type="ECO:0000259" key="7">
    <source>
        <dbReference type="Pfam" id="PF00327"/>
    </source>
</evidence>
<dbReference type="InterPro" id="IPR016082">
    <property type="entry name" value="Ribosomal_uL30_ferredoxin-like"/>
</dbReference>
<dbReference type="EMBL" id="JALHBS010000119">
    <property type="protein sequence ID" value="MCP3057044.1"/>
    <property type="molecule type" value="Genomic_DNA"/>
</dbReference>
<proteinExistence type="inferred from homology"/>
<evidence type="ECO:0000256" key="1">
    <source>
        <dbReference type="ARBA" id="ARBA00007594"/>
    </source>
</evidence>
<feature type="domain" description="Large ribosomal subunit protein uL30-like ferredoxin-like fold" evidence="7">
    <location>
        <begin position="16"/>
        <end position="65"/>
    </location>
</feature>
<comment type="caution">
    <text evidence="8">The sequence shown here is derived from an EMBL/GenBank/DDBJ whole genome shotgun (WGS) entry which is preliminary data.</text>
</comment>
<dbReference type="PIRSF" id="PIRSF002211">
    <property type="entry name" value="Ribosomal_L30_bac-type"/>
    <property type="match status" value="1"/>
</dbReference>
<keyword evidence="9" id="KW-1185">Reference proteome</keyword>
<dbReference type="CDD" id="cd01658">
    <property type="entry name" value="Ribosomal_L30"/>
    <property type="match status" value="1"/>
</dbReference>
<evidence type="ECO:0000313" key="8">
    <source>
        <dbReference type="EMBL" id="MCP3057044.1"/>
    </source>
</evidence>
<keyword evidence="3 5" id="KW-0689">Ribosomal protein</keyword>
<evidence type="ECO:0000256" key="4">
    <source>
        <dbReference type="ARBA" id="ARBA00023274"/>
    </source>
</evidence>
<dbReference type="InterPro" id="IPR005996">
    <property type="entry name" value="Ribosomal_uL30_bac-type"/>
</dbReference>
<dbReference type="Gene3D" id="3.30.1390.20">
    <property type="entry name" value="Ribosomal protein L30, ferredoxin-like fold domain"/>
    <property type="match status" value="1"/>
</dbReference>
<dbReference type="RefSeq" id="WP_253965833.1">
    <property type="nucleotide sequence ID" value="NZ_JALHBS010000119.1"/>
</dbReference>
<accession>A0A9X2HHF4</accession>
<dbReference type="PANTHER" id="PTHR15892">
    <property type="entry name" value="MITOCHONDRIAL RIBOSOMAL PROTEIN L30"/>
    <property type="match status" value="1"/>
</dbReference>
<gene>
    <name evidence="5 8" type="primary">rpmD</name>
    <name evidence="8" type="ORF">MJ956_18120</name>
</gene>
<comment type="similarity">
    <text evidence="1 5">Belongs to the universal ribosomal protein uL30 family.</text>
</comment>
<evidence type="ECO:0000256" key="6">
    <source>
        <dbReference type="SAM" id="MobiDB-lite"/>
    </source>
</evidence>
<sequence length="71" mass="7716">MAEKKSPAKGKATTVTVEQTGSPVRRPGAQRQTLVGLGLNKMHRRRTLEDTPAVRGMIAKVAHLVRVVEEA</sequence>
<dbReference type="GO" id="GO:0022625">
    <property type="term" value="C:cytosolic large ribosomal subunit"/>
    <property type="evidence" value="ECO:0007669"/>
    <property type="project" value="TreeGrafter"/>
</dbReference>
<dbReference type="Proteomes" id="UP001155220">
    <property type="component" value="Unassembled WGS sequence"/>
</dbReference>
<dbReference type="HAMAP" id="MF_01371_B">
    <property type="entry name" value="Ribosomal_uL30_B"/>
    <property type="match status" value="1"/>
</dbReference>